<dbReference type="InterPro" id="IPR051159">
    <property type="entry name" value="Hexapeptide_acetyltransf"/>
</dbReference>
<dbReference type="EC" id="2.3.1.18" evidence="1"/>
<dbReference type="STRING" id="1450648.CLORY_15870"/>
<protein>
    <submittedName>
        <fullName evidence="1">Galactoside O-acetyltransferase</fullName>
        <ecNumber evidence="1">2.3.1.18</ecNumber>
    </submittedName>
</protein>
<reference evidence="1 2" key="1">
    <citation type="submission" date="2017-03" db="EMBL/GenBank/DDBJ databases">
        <title>Genome sequence of Clostridium oryzae DSM 28571.</title>
        <authorList>
            <person name="Poehlein A."/>
            <person name="Daniel R."/>
        </authorList>
    </citation>
    <scope>NUCLEOTIDE SEQUENCE [LARGE SCALE GENOMIC DNA]</scope>
    <source>
        <strain evidence="1 2">DSM 28571</strain>
    </source>
</reference>
<dbReference type="InterPro" id="IPR011004">
    <property type="entry name" value="Trimer_LpxA-like_sf"/>
</dbReference>
<accession>A0A1V4ITB1</accession>
<dbReference type="AlphaFoldDB" id="A0A1V4ITB1"/>
<dbReference type="PANTHER" id="PTHR23416:SF78">
    <property type="entry name" value="LIPOPOLYSACCHARIDE BIOSYNTHESIS O-ACETYL TRANSFERASE WBBJ-RELATED"/>
    <property type="match status" value="1"/>
</dbReference>
<comment type="caution">
    <text evidence="1">The sequence shown here is derived from an EMBL/GenBank/DDBJ whole genome shotgun (WGS) entry which is preliminary data.</text>
</comment>
<keyword evidence="1" id="KW-0808">Transferase</keyword>
<dbReference type="SUPFAM" id="SSF51161">
    <property type="entry name" value="Trimeric LpxA-like enzymes"/>
    <property type="match status" value="1"/>
</dbReference>
<sequence length="218" mass="23379">MLIKKILSIPKTLWLNLKLFDIKTALKLPVFCTYNSQILHPRKGSVLFPSGVVKHGSMRIGFSDGSFQKGRGIPTYVNFNEAGVINVTDTAIIPAASIVNVAGILNLGSNFESNSGLLISCEKEITIGGNTAIGWDVTIIDGDGHDIISCKNKINGAEEVIIGDHVWICSRTTILKGTIISKDSVVGYGAIVSGSFGKEVIIGGIPGKVIKENITWRR</sequence>
<gene>
    <name evidence="1" type="primary">lacA_2</name>
    <name evidence="1" type="ORF">CLORY_15870</name>
</gene>
<dbReference type="EMBL" id="MZGV01000013">
    <property type="protein sequence ID" value="OPJ62707.1"/>
    <property type="molecule type" value="Genomic_DNA"/>
</dbReference>
<dbReference type="CDD" id="cd04647">
    <property type="entry name" value="LbH_MAT_like"/>
    <property type="match status" value="1"/>
</dbReference>
<name>A0A1V4ITB1_9CLOT</name>
<evidence type="ECO:0000313" key="2">
    <source>
        <dbReference type="Proteomes" id="UP000190080"/>
    </source>
</evidence>
<keyword evidence="1" id="KW-0012">Acyltransferase</keyword>
<organism evidence="1 2">
    <name type="scientific">Clostridium oryzae</name>
    <dbReference type="NCBI Taxonomy" id="1450648"/>
    <lineage>
        <taxon>Bacteria</taxon>
        <taxon>Bacillati</taxon>
        <taxon>Bacillota</taxon>
        <taxon>Clostridia</taxon>
        <taxon>Eubacteriales</taxon>
        <taxon>Clostridiaceae</taxon>
        <taxon>Clostridium</taxon>
    </lineage>
</organism>
<keyword evidence="2" id="KW-1185">Reference proteome</keyword>
<proteinExistence type="predicted"/>
<dbReference type="GO" id="GO:0008870">
    <property type="term" value="F:galactoside O-acetyltransferase activity"/>
    <property type="evidence" value="ECO:0007669"/>
    <property type="project" value="UniProtKB-EC"/>
</dbReference>
<evidence type="ECO:0000313" key="1">
    <source>
        <dbReference type="EMBL" id="OPJ62707.1"/>
    </source>
</evidence>
<dbReference type="Gene3D" id="2.160.10.10">
    <property type="entry name" value="Hexapeptide repeat proteins"/>
    <property type="match status" value="1"/>
</dbReference>
<dbReference type="PANTHER" id="PTHR23416">
    <property type="entry name" value="SIALIC ACID SYNTHASE-RELATED"/>
    <property type="match status" value="1"/>
</dbReference>
<dbReference type="Proteomes" id="UP000190080">
    <property type="component" value="Unassembled WGS sequence"/>
</dbReference>